<keyword evidence="1 7" id="KW-0436">Ligase</keyword>
<dbReference type="HOGENOM" id="CLU_015768_0_3_5"/>
<evidence type="ECO:0000256" key="3">
    <source>
        <dbReference type="ARBA" id="ARBA00022741"/>
    </source>
</evidence>
<dbReference type="Pfam" id="PF00749">
    <property type="entry name" value="tRNA-synt_1c"/>
    <property type="match status" value="1"/>
</dbReference>
<accession>Q0G7C5</accession>
<keyword evidence="4" id="KW-0862">Zinc</keyword>
<feature type="compositionally biased region" description="Basic and acidic residues" evidence="8">
    <location>
        <begin position="128"/>
        <end position="137"/>
    </location>
</feature>
<dbReference type="InterPro" id="IPR001412">
    <property type="entry name" value="aa-tRNA-synth_I_CS"/>
</dbReference>
<dbReference type="STRING" id="217511.GCA_001463845_00053"/>
<keyword evidence="11" id="KW-1185">Reference proteome</keyword>
<dbReference type="SUPFAM" id="SSF52374">
    <property type="entry name" value="Nucleotidylyl transferase"/>
    <property type="match status" value="1"/>
</dbReference>
<evidence type="ECO:0000256" key="2">
    <source>
        <dbReference type="ARBA" id="ARBA00022723"/>
    </source>
</evidence>
<evidence type="ECO:0000313" key="10">
    <source>
        <dbReference type="EMBL" id="EAU42439.1"/>
    </source>
</evidence>
<dbReference type="Gene3D" id="3.40.50.620">
    <property type="entry name" value="HUPs"/>
    <property type="match status" value="1"/>
</dbReference>
<dbReference type="EMBL" id="AATP01000001">
    <property type="protein sequence ID" value="EAU42439.1"/>
    <property type="molecule type" value="Genomic_DNA"/>
</dbReference>
<protein>
    <submittedName>
        <fullName evidence="10">Glutamyl-Q tRNA(Asp) synthetase</fullName>
    </submittedName>
</protein>
<dbReference type="PRINTS" id="PR00987">
    <property type="entry name" value="TRNASYNTHGLU"/>
</dbReference>
<reference evidence="10 11" key="1">
    <citation type="journal article" date="2010" name="J. Bacteriol.">
        <title>Genome sequence of Fulvimarina pelagi HTCC2506T, a Mn(II)-oxidizing alphaproteobacterium possessing an aerobic anoxygenic photosynthetic gene cluster and Xanthorhodopsin.</title>
        <authorList>
            <person name="Kang I."/>
            <person name="Oh H.M."/>
            <person name="Lim S.I."/>
            <person name="Ferriera S."/>
            <person name="Giovannoni S.J."/>
            <person name="Cho J.C."/>
        </authorList>
    </citation>
    <scope>NUCLEOTIDE SEQUENCE [LARGE SCALE GENOMIC DNA]</scope>
    <source>
        <strain evidence="10 11">HTCC2506</strain>
    </source>
</reference>
<dbReference type="PROSITE" id="PS00178">
    <property type="entry name" value="AA_TRNA_LIGASE_I"/>
    <property type="match status" value="1"/>
</dbReference>
<keyword evidence="7" id="KW-0648">Protein biosynthesis</keyword>
<dbReference type="Proteomes" id="UP000004310">
    <property type="component" value="Unassembled WGS sequence"/>
</dbReference>
<evidence type="ECO:0000259" key="9">
    <source>
        <dbReference type="Pfam" id="PF00749"/>
    </source>
</evidence>
<evidence type="ECO:0000256" key="1">
    <source>
        <dbReference type="ARBA" id="ARBA00022598"/>
    </source>
</evidence>
<keyword evidence="5 7" id="KW-0067">ATP-binding</keyword>
<dbReference type="PANTHER" id="PTHR43311:SF1">
    <property type="entry name" value="GLUTAMYL-Q TRNA(ASP) SYNTHETASE"/>
    <property type="match status" value="1"/>
</dbReference>
<dbReference type="eggNOG" id="COG0008">
    <property type="taxonomic scope" value="Bacteria"/>
</dbReference>
<comment type="similarity">
    <text evidence="7">Belongs to the class-I aminoacyl-tRNA synthetase family.</text>
</comment>
<dbReference type="PANTHER" id="PTHR43311">
    <property type="entry name" value="GLUTAMATE--TRNA LIGASE"/>
    <property type="match status" value="1"/>
</dbReference>
<evidence type="ECO:0000256" key="7">
    <source>
        <dbReference type="RuleBase" id="RU363037"/>
    </source>
</evidence>
<dbReference type="InterPro" id="IPR014729">
    <property type="entry name" value="Rossmann-like_a/b/a_fold"/>
</dbReference>
<comment type="caution">
    <text evidence="10">The sequence shown here is derived from an EMBL/GenBank/DDBJ whole genome shotgun (WGS) entry which is preliminary data.</text>
</comment>
<dbReference type="NCBIfam" id="NF004315">
    <property type="entry name" value="PRK05710.1-4"/>
    <property type="match status" value="1"/>
</dbReference>
<dbReference type="InterPro" id="IPR020058">
    <property type="entry name" value="Glu/Gln-tRNA-synth_Ib_cat-dom"/>
</dbReference>
<proteinExistence type="inferred from homology"/>
<keyword evidence="2" id="KW-0479">Metal-binding</keyword>
<keyword evidence="6 7" id="KW-0030">Aminoacyl-tRNA synthetase</keyword>
<name>Q0G7C5_9HYPH</name>
<feature type="region of interest" description="Disordered" evidence="8">
    <location>
        <begin position="128"/>
        <end position="147"/>
    </location>
</feature>
<evidence type="ECO:0000256" key="5">
    <source>
        <dbReference type="ARBA" id="ARBA00022840"/>
    </source>
</evidence>
<dbReference type="InterPro" id="IPR049940">
    <property type="entry name" value="GluQ/Sye"/>
</dbReference>
<gene>
    <name evidence="10" type="ORF">FP2506_06356</name>
</gene>
<dbReference type="AlphaFoldDB" id="Q0G7C5"/>
<sequence length="306" mass="34372">MDIGAGAWEVDHSTPVFRFAPSPNGELHIGHAYSALINHRMARENNGRFLLRLEDIDTARCTAAFEEQIVEDLHFLGVDWDETRRRQSDHFADYAAALETLHDAALVYPGFMTRGEIRRFAERYEEDDGRTWPRDPDGAPLYPGLDRSIPESERQRRMAEGEKYVWRLDLTAAMALTPALDWQEWGGGPNGETGLIPADPKVWGDVVLARKDIPTSYHLSVTVDDALQGVTDVVRGRDLFHSTSVHRLLQTVLGFPAPRYHHHDLIFGEDGRKLSKSAGDTSIRSLRAAGCTRNDIVRMIGLEGAF</sequence>
<evidence type="ECO:0000256" key="8">
    <source>
        <dbReference type="SAM" id="MobiDB-lite"/>
    </source>
</evidence>
<dbReference type="GO" id="GO:0004818">
    <property type="term" value="F:glutamate-tRNA ligase activity"/>
    <property type="evidence" value="ECO:0007669"/>
    <property type="project" value="TreeGrafter"/>
</dbReference>
<dbReference type="GO" id="GO:0006424">
    <property type="term" value="P:glutamyl-tRNA aminoacylation"/>
    <property type="evidence" value="ECO:0007669"/>
    <property type="project" value="TreeGrafter"/>
</dbReference>
<dbReference type="GO" id="GO:0005524">
    <property type="term" value="F:ATP binding"/>
    <property type="evidence" value="ECO:0007669"/>
    <property type="project" value="UniProtKB-KW"/>
</dbReference>
<dbReference type="RefSeq" id="WP_007066413.1">
    <property type="nucleotide sequence ID" value="NZ_DS022272.1"/>
</dbReference>
<dbReference type="InterPro" id="IPR000924">
    <property type="entry name" value="Glu/Gln-tRNA-synth"/>
</dbReference>
<keyword evidence="3 7" id="KW-0547">Nucleotide-binding</keyword>
<evidence type="ECO:0000313" key="11">
    <source>
        <dbReference type="Proteomes" id="UP000004310"/>
    </source>
</evidence>
<organism evidence="10 11">
    <name type="scientific">Fulvimarina pelagi HTCC2506</name>
    <dbReference type="NCBI Taxonomy" id="314231"/>
    <lineage>
        <taxon>Bacteria</taxon>
        <taxon>Pseudomonadati</taxon>
        <taxon>Pseudomonadota</taxon>
        <taxon>Alphaproteobacteria</taxon>
        <taxon>Hyphomicrobiales</taxon>
        <taxon>Aurantimonadaceae</taxon>
        <taxon>Fulvimarina</taxon>
    </lineage>
</organism>
<evidence type="ECO:0000256" key="6">
    <source>
        <dbReference type="ARBA" id="ARBA00023146"/>
    </source>
</evidence>
<evidence type="ECO:0000256" key="4">
    <source>
        <dbReference type="ARBA" id="ARBA00022833"/>
    </source>
</evidence>
<feature type="domain" description="Glutamyl/glutaminyl-tRNA synthetase class Ib catalytic" evidence="9">
    <location>
        <begin position="18"/>
        <end position="304"/>
    </location>
</feature>
<dbReference type="GO" id="GO:0005829">
    <property type="term" value="C:cytosol"/>
    <property type="evidence" value="ECO:0007669"/>
    <property type="project" value="TreeGrafter"/>
</dbReference>